<keyword evidence="1" id="KW-0808">Transferase</keyword>
<comment type="caution">
    <text evidence="3">The sequence shown here is derived from an EMBL/GenBank/DDBJ whole genome shotgun (WGS) entry which is preliminary data.</text>
</comment>
<proteinExistence type="predicted"/>
<dbReference type="Gene3D" id="3.40.50.2000">
    <property type="entry name" value="Glycogen Phosphorylase B"/>
    <property type="match status" value="2"/>
</dbReference>
<dbReference type="EMBL" id="JACORT010000008">
    <property type="protein sequence ID" value="MBC5784867.1"/>
    <property type="molecule type" value="Genomic_DNA"/>
</dbReference>
<dbReference type="InterPro" id="IPR028098">
    <property type="entry name" value="Glyco_trans_4-like_N"/>
</dbReference>
<protein>
    <submittedName>
        <fullName evidence="3">Glycosyltransferase</fullName>
    </submittedName>
</protein>
<accession>A0A923MW69</accession>
<gene>
    <name evidence="3" type="ORF">H8N03_18115</name>
</gene>
<feature type="domain" description="Glycosyltransferase subfamily 4-like N-terminal" evidence="2">
    <location>
        <begin position="24"/>
        <end position="183"/>
    </location>
</feature>
<evidence type="ECO:0000313" key="4">
    <source>
        <dbReference type="Proteomes" id="UP000608513"/>
    </source>
</evidence>
<dbReference type="GO" id="GO:0009103">
    <property type="term" value="P:lipopolysaccharide biosynthetic process"/>
    <property type="evidence" value="ECO:0007669"/>
    <property type="project" value="TreeGrafter"/>
</dbReference>
<name>A0A923MW69_9BURK</name>
<organism evidence="3 4">
    <name type="scientific">Ramlibacter cellulosilyticus</name>
    <dbReference type="NCBI Taxonomy" id="2764187"/>
    <lineage>
        <taxon>Bacteria</taxon>
        <taxon>Pseudomonadati</taxon>
        <taxon>Pseudomonadota</taxon>
        <taxon>Betaproteobacteria</taxon>
        <taxon>Burkholderiales</taxon>
        <taxon>Comamonadaceae</taxon>
        <taxon>Ramlibacter</taxon>
    </lineage>
</organism>
<dbReference type="PANTHER" id="PTHR46401:SF2">
    <property type="entry name" value="GLYCOSYLTRANSFERASE WBBK-RELATED"/>
    <property type="match status" value="1"/>
</dbReference>
<dbReference type="Proteomes" id="UP000608513">
    <property type="component" value="Unassembled WGS sequence"/>
</dbReference>
<evidence type="ECO:0000259" key="2">
    <source>
        <dbReference type="Pfam" id="PF13579"/>
    </source>
</evidence>
<keyword evidence="4" id="KW-1185">Reference proteome</keyword>
<evidence type="ECO:0000256" key="1">
    <source>
        <dbReference type="ARBA" id="ARBA00022679"/>
    </source>
</evidence>
<dbReference type="Pfam" id="PF13579">
    <property type="entry name" value="Glyco_trans_4_4"/>
    <property type="match status" value="1"/>
</dbReference>
<sequence length="406" mass="44927">MGAKLSQDRPWIAYVGPFGFPNGGAAARRVLGNAQSLLKAGFRVVVASGQKTDSRERTEYLPGIEVVSLGERSAEHWPRPLRRFRYAAMGRATVAWLDSHGIPPVAVILYSGYTPYLLRLTPWSRRRGIPLIFDAVEWYQSSHPLLSLVSPYQWNIELAMRYLVKQVDGVIAISSYLARYYEKACCPVVMVPPTLDTDAVPEPPVETGGEPLQLCYTGTPGAKKDLVDVAIEAVLTADLEGRKVLMHIAGISESELLALPSLRRRNLSYIPPSIRSHGTLPQAQAMALVRECDFSVLIRPDNRVSRAGFSTKFVESFAVGTPVIANLSGDLGDYLRDGETGLICEGPTTRQFTMALQRALQLPPAQRRSMRSRCREVAATFFDYRTHADSLGMFIGSFQTSRRLIP</sequence>
<dbReference type="AlphaFoldDB" id="A0A923MW69"/>
<reference evidence="3" key="1">
    <citation type="submission" date="2020-08" db="EMBL/GenBank/DDBJ databases">
        <title>Ramlibacter sp. USB13 16S ribosomal RNA gene genome sequencing and assembly.</title>
        <authorList>
            <person name="Kang M."/>
        </authorList>
    </citation>
    <scope>NUCLEOTIDE SEQUENCE</scope>
    <source>
        <strain evidence="3">USB13</strain>
    </source>
</reference>
<dbReference type="GO" id="GO:0016757">
    <property type="term" value="F:glycosyltransferase activity"/>
    <property type="evidence" value="ECO:0007669"/>
    <property type="project" value="TreeGrafter"/>
</dbReference>
<dbReference type="Pfam" id="PF13692">
    <property type="entry name" value="Glyco_trans_1_4"/>
    <property type="match status" value="1"/>
</dbReference>
<dbReference type="SUPFAM" id="SSF53756">
    <property type="entry name" value="UDP-Glycosyltransferase/glycogen phosphorylase"/>
    <property type="match status" value="1"/>
</dbReference>
<evidence type="ECO:0000313" key="3">
    <source>
        <dbReference type="EMBL" id="MBC5784867.1"/>
    </source>
</evidence>
<dbReference type="RefSeq" id="WP_187077612.1">
    <property type="nucleotide sequence ID" value="NZ_JACORT010000008.1"/>
</dbReference>
<dbReference type="PANTHER" id="PTHR46401">
    <property type="entry name" value="GLYCOSYLTRANSFERASE WBBK-RELATED"/>
    <property type="match status" value="1"/>
</dbReference>